<sequence>MTNQATPAVFNFNSHEVRTVFKDSVVWFVASDVAKVLEYRNASDLTRVLDSDERDTHNMRTPSGDQDMLIINESGLYHALFKSRKKEAQLFRKWVTNEVLPAIRKTGSYTAENTKTSKSTADDRTPLRDAINLLVSKKHILYPEAYSYVHQRFNVKHIDELEPSEITTAVEYVHKLVLTGEVLDAPVKNGEQELMHTISLTDDELCNLAWLWKAAERMRSSIEEVEAPLRSLKSGYAASFYSMSMEYRRVINKAKVTLERETRDINPHPTWLSHSNWRYALESLRN</sequence>
<dbReference type="PANTHER" id="PTHR36180:SF2">
    <property type="entry name" value="BRO FAMILY PROTEIN"/>
    <property type="match status" value="1"/>
</dbReference>
<dbReference type="AlphaFoldDB" id="A0A1I0D8L6"/>
<dbReference type="Pfam" id="PF10548">
    <property type="entry name" value="P22_AR_C"/>
    <property type="match status" value="1"/>
</dbReference>
<dbReference type="OrthoDB" id="79831at2"/>
<dbReference type="SMART" id="SM01040">
    <property type="entry name" value="Bro-N"/>
    <property type="match status" value="1"/>
</dbReference>
<accession>A0A1I0D8L6</accession>
<evidence type="ECO:0000259" key="1">
    <source>
        <dbReference type="PROSITE" id="PS51750"/>
    </source>
</evidence>
<dbReference type="Proteomes" id="UP000242642">
    <property type="component" value="Unassembled WGS sequence"/>
</dbReference>
<dbReference type="STRING" id="1123402.SAMN02583745_01876"/>
<reference evidence="3" key="1">
    <citation type="submission" date="2016-10" db="EMBL/GenBank/DDBJ databases">
        <authorList>
            <person name="Varghese N."/>
            <person name="Submissions S."/>
        </authorList>
    </citation>
    <scope>NUCLEOTIDE SEQUENCE [LARGE SCALE GENOMIC DNA]</scope>
    <source>
        <strain evidence="3">DSM 18579</strain>
    </source>
</reference>
<feature type="domain" description="Bro-N" evidence="1">
    <location>
        <begin position="1"/>
        <end position="107"/>
    </location>
</feature>
<organism evidence="2 3">
    <name type="scientific">Thorsellia anophelis DSM 18579</name>
    <dbReference type="NCBI Taxonomy" id="1123402"/>
    <lineage>
        <taxon>Bacteria</taxon>
        <taxon>Pseudomonadati</taxon>
        <taxon>Pseudomonadota</taxon>
        <taxon>Gammaproteobacteria</taxon>
        <taxon>Enterobacterales</taxon>
        <taxon>Thorselliaceae</taxon>
        <taxon>Thorsellia</taxon>
    </lineage>
</organism>
<keyword evidence="3" id="KW-1185">Reference proteome</keyword>
<name>A0A1I0D8L6_9GAMM</name>
<protein>
    <submittedName>
        <fullName evidence="2">Prophage antirepressor</fullName>
    </submittedName>
</protein>
<proteinExistence type="predicted"/>
<dbReference type="PROSITE" id="PS51750">
    <property type="entry name" value="BRO_N"/>
    <property type="match status" value="1"/>
</dbReference>
<evidence type="ECO:0000313" key="2">
    <source>
        <dbReference type="EMBL" id="SET27996.1"/>
    </source>
</evidence>
<dbReference type="Pfam" id="PF02498">
    <property type="entry name" value="Bro-N"/>
    <property type="match status" value="1"/>
</dbReference>
<dbReference type="RefSeq" id="WP_093320135.1">
    <property type="nucleotide sequence ID" value="NZ_FOHV01000014.1"/>
</dbReference>
<gene>
    <name evidence="2" type="ORF">SAMN02583745_01876</name>
</gene>
<dbReference type="PANTHER" id="PTHR36180">
    <property type="entry name" value="DNA-BINDING PROTEIN-RELATED-RELATED"/>
    <property type="match status" value="1"/>
</dbReference>
<dbReference type="InterPro" id="IPR018876">
    <property type="entry name" value="Phage_P22_antirepressor_C"/>
</dbReference>
<dbReference type="InterPro" id="IPR003497">
    <property type="entry name" value="BRO_N_domain"/>
</dbReference>
<evidence type="ECO:0000313" key="3">
    <source>
        <dbReference type="Proteomes" id="UP000242642"/>
    </source>
</evidence>
<dbReference type="EMBL" id="FOHV01000014">
    <property type="protein sequence ID" value="SET27996.1"/>
    <property type="molecule type" value="Genomic_DNA"/>
</dbReference>